<proteinExistence type="predicted"/>
<feature type="domain" description="BURP" evidence="1">
    <location>
        <begin position="99"/>
        <end position="316"/>
    </location>
</feature>
<evidence type="ECO:0000259" key="1">
    <source>
        <dbReference type="PROSITE" id="PS51277"/>
    </source>
</evidence>
<name>A0A6J1AK76_9ROSI</name>
<dbReference type="RefSeq" id="XP_021286964.1">
    <property type="nucleotide sequence ID" value="XM_021431289.1"/>
</dbReference>
<protein>
    <submittedName>
        <fullName evidence="3">BURP domain-containing protein BNM2A-like isoform X1</fullName>
    </submittedName>
</protein>
<dbReference type="PANTHER" id="PTHR31236">
    <property type="entry name" value="BURP DOMAIN PROTEIN USPL1-LIKE"/>
    <property type="match status" value="1"/>
</dbReference>
<dbReference type="InterPro" id="IPR004873">
    <property type="entry name" value="BURP_dom"/>
</dbReference>
<reference evidence="3" key="1">
    <citation type="submission" date="2025-08" db="UniProtKB">
        <authorList>
            <consortium name="RefSeq"/>
        </authorList>
    </citation>
    <scope>IDENTIFICATION</scope>
    <source>
        <tissue evidence="3">Leaf</tissue>
    </source>
</reference>
<gene>
    <name evidence="3" type="primary">LOC110418539</name>
</gene>
<dbReference type="InterPro" id="IPR044816">
    <property type="entry name" value="BURP"/>
</dbReference>
<dbReference type="PROSITE" id="PS51277">
    <property type="entry name" value="BURP"/>
    <property type="match status" value="1"/>
</dbReference>
<dbReference type="Pfam" id="PF03181">
    <property type="entry name" value="BURP"/>
    <property type="match status" value="1"/>
</dbReference>
<sequence length="337" mass="38182">MYMMLSGGHIILKKQKNKTQESRVPVRDMGSDFASWCIYLSVLLALMCAQAGNARKITHRQLKEEGGSKNYLQQPSNTMDGHTHLLAHKDHMDPSINIFFKIDDLKLGKTMPVYLPSKDLSASPHLLSREEANSIPFSSTQLPQLLQFFSFSKDSRQAKAMDYTLRQCELEPTKGEIRFCATSLESMLDFARSVFGSDAHLKVLTATVPKEPTVFLQNYTILDMPKQILSSRIIACHTLPYPYAVFYCHSQKSETRLFQVSLGAENGDRAQAPAVCHMDTSQWDHDHVSFRVLKIKPGSSPVCHFLPPDSLVWVPLPARMYCTGLVRLQRYLMKCIH</sequence>
<organism evidence="2 3">
    <name type="scientific">Herrania umbratica</name>
    <dbReference type="NCBI Taxonomy" id="108875"/>
    <lineage>
        <taxon>Eukaryota</taxon>
        <taxon>Viridiplantae</taxon>
        <taxon>Streptophyta</taxon>
        <taxon>Embryophyta</taxon>
        <taxon>Tracheophyta</taxon>
        <taxon>Spermatophyta</taxon>
        <taxon>Magnoliopsida</taxon>
        <taxon>eudicotyledons</taxon>
        <taxon>Gunneridae</taxon>
        <taxon>Pentapetalae</taxon>
        <taxon>rosids</taxon>
        <taxon>malvids</taxon>
        <taxon>Malvales</taxon>
        <taxon>Malvaceae</taxon>
        <taxon>Byttnerioideae</taxon>
        <taxon>Herrania</taxon>
    </lineage>
</organism>
<dbReference type="OrthoDB" id="1909293at2759"/>
<dbReference type="AlphaFoldDB" id="A0A6J1AK76"/>
<evidence type="ECO:0000313" key="2">
    <source>
        <dbReference type="Proteomes" id="UP000504621"/>
    </source>
</evidence>
<evidence type="ECO:0000313" key="3">
    <source>
        <dbReference type="RefSeq" id="XP_021286964.1"/>
    </source>
</evidence>
<dbReference type="GeneID" id="110418539"/>
<keyword evidence="2" id="KW-1185">Reference proteome</keyword>
<dbReference type="PANTHER" id="PTHR31236:SF41">
    <property type="entry name" value="BURP DOMAIN PROTEIN USPL1"/>
    <property type="match status" value="1"/>
</dbReference>
<dbReference type="SMART" id="SM01045">
    <property type="entry name" value="BURP"/>
    <property type="match status" value="1"/>
</dbReference>
<accession>A0A6J1AK76</accession>
<dbReference type="Proteomes" id="UP000504621">
    <property type="component" value="Unplaced"/>
</dbReference>